<keyword evidence="2" id="KW-0808">Transferase</keyword>
<dbReference type="SUPFAM" id="SSF53335">
    <property type="entry name" value="S-adenosyl-L-methionine-dependent methyltransferases"/>
    <property type="match status" value="1"/>
</dbReference>
<dbReference type="GO" id="GO:0032259">
    <property type="term" value="P:methylation"/>
    <property type="evidence" value="ECO:0007669"/>
    <property type="project" value="UniProtKB-KW"/>
</dbReference>
<dbReference type="Pfam" id="PF08241">
    <property type="entry name" value="Methyltransf_11"/>
    <property type="match status" value="1"/>
</dbReference>
<dbReference type="InterPro" id="IPR029063">
    <property type="entry name" value="SAM-dependent_MTases_sf"/>
</dbReference>
<name>A0A1E3AYU2_9FIRM</name>
<dbReference type="GO" id="GO:0102208">
    <property type="term" value="F:2-polyprenyl-6-hydroxyphenol methylase activity"/>
    <property type="evidence" value="ECO:0007669"/>
    <property type="project" value="UniProtKB-EC"/>
</dbReference>
<reference evidence="2 3" key="1">
    <citation type="submission" date="2016-07" db="EMBL/GenBank/DDBJ databases">
        <title>Characterization of isolates of Eisenbergiella tayi derived from blood cultures, using whole genome sequencing.</title>
        <authorList>
            <person name="Burdz T."/>
            <person name="Wiebe D."/>
            <person name="Huynh C."/>
            <person name="Bernard K."/>
        </authorList>
    </citation>
    <scope>NUCLEOTIDE SEQUENCE [LARGE SCALE GENOMIC DNA]</scope>
    <source>
        <strain evidence="2 3">NML 120489</strain>
    </source>
</reference>
<dbReference type="EC" id="2.1.1.222" evidence="2"/>
<dbReference type="PATRIC" id="fig|1432052.3.peg.1762"/>
<organism evidence="2 3">
    <name type="scientific">Eisenbergiella tayi</name>
    <dbReference type="NCBI Taxonomy" id="1432052"/>
    <lineage>
        <taxon>Bacteria</taxon>
        <taxon>Bacillati</taxon>
        <taxon>Bacillota</taxon>
        <taxon>Clostridia</taxon>
        <taxon>Lachnospirales</taxon>
        <taxon>Lachnospiraceae</taxon>
        <taxon>Eisenbergiella</taxon>
    </lineage>
</organism>
<sequence>MNYTEHNAKAWDVIGEGSSEDGRAQFTQMISHEDYLRAKEGLLQVSLTSSKYVPENWFPSLKGKKILGLACGGGQQGPVFAAHGADVTIIDISPRQLENEKLAAKREGYSITTLLCDMEKTLPFDDNSFDIIFNPVSNCYIENILPVWKECARILKTGGILMMGYVKEEHFMFEPDFSKDQALTTIYKLPFHSLRDLSEEKKQKMLKNHEPLLFSHSLTEQIGGLIKAGFLITDLYEDGDGGGLFDQYMNSYVAVRAVKAQFRMA</sequence>
<dbReference type="RefSeq" id="WP_069156351.1">
    <property type="nucleotide sequence ID" value="NZ_DBFYTC010000048.1"/>
</dbReference>
<feature type="domain" description="Methyltransferase type 11" evidence="1">
    <location>
        <begin position="68"/>
        <end position="162"/>
    </location>
</feature>
<comment type="caution">
    <text evidence="2">The sequence shown here is derived from an EMBL/GenBank/DDBJ whole genome shotgun (WGS) entry which is preliminary data.</text>
</comment>
<dbReference type="GO" id="GO:0008757">
    <property type="term" value="F:S-adenosylmethionine-dependent methyltransferase activity"/>
    <property type="evidence" value="ECO:0007669"/>
    <property type="project" value="InterPro"/>
</dbReference>
<evidence type="ECO:0000313" key="3">
    <source>
        <dbReference type="Proteomes" id="UP000095003"/>
    </source>
</evidence>
<gene>
    <name evidence="2" type="primary">ubiG_5</name>
    <name evidence="2" type="ORF">BEH84_01613</name>
</gene>
<dbReference type="AlphaFoldDB" id="A0A1E3AYU2"/>
<proteinExistence type="predicted"/>
<keyword evidence="2" id="KW-0830">Ubiquinone</keyword>
<protein>
    <submittedName>
        <fullName evidence="2">Ubiquinone biosynthesis O-methyltransferase</fullName>
        <ecNumber evidence="2">2.1.1.222</ecNumber>
    </submittedName>
</protein>
<dbReference type="Gene3D" id="3.40.50.150">
    <property type="entry name" value="Vaccinia Virus protein VP39"/>
    <property type="match status" value="1"/>
</dbReference>
<dbReference type="EMBL" id="MCGI01000001">
    <property type="protein sequence ID" value="ODM13892.1"/>
    <property type="molecule type" value="Genomic_DNA"/>
</dbReference>
<evidence type="ECO:0000259" key="1">
    <source>
        <dbReference type="Pfam" id="PF08241"/>
    </source>
</evidence>
<dbReference type="CDD" id="cd02440">
    <property type="entry name" value="AdoMet_MTases"/>
    <property type="match status" value="1"/>
</dbReference>
<evidence type="ECO:0000313" key="2">
    <source>
        <dbReference type="EMBL" id="ODM13892.1"/>
    </source>
</evidence>
<dbReference type="InterPro" id="IPR013216">
    <property type="entry name" value="Methyltransf_11"/>
</dbReference>
<dbReference type="GeneID" id="93299986"/>
<dbReference type="Proteomes" id="UP000095003">
    <property type="component" value="Unassembled WGS sequence"/>
</dbReference>
<accession>A0A1E3AYU2</accession>
<dbReference type="PANTHER" id="PTHR43591">
    <property type="entry name" value="METHYLTRANSFERASE"/>
    <property type="match status" value="1"/>
</dbReference>
<keyword evidence="2" id="KW-0489">Methyltransferase</keyword>